<dbReference type="EMBL" id="LYCR01000082">
    <property type="protein sequence ID" value="OGM42789.1"/>
    <property type="molecule type" value="Genomic_DNA"/>
</dbReference>
<keyword evidence="2 3" id="KW-0040">ANK repeat</keyword>
<dbReference type="Pfam" id="PF12796">
    <property type="entry name" value="Ank_2"/>
    <property type="match status" value="1"/>
</dbReference>
<dbReference type="InterPro" id="IPR002110">
    <property type="entry name" value="Ankyrin_rpt"/>
</dbReference>
<evidence type="ECO:0000256" key="3">
    <source>
        <dbReference type="PROSITE-ProRule" id="PRU00023"/>
    </source>
</evidence>
<dbReference type="PROSITE" id="PS50088">
    <property type="entry name" value="ANK_REPEAT"/>
    <property type="match status" value="2"/>
</dbReference>
<sequence>MTLLSAAILSEDPEIVQEIIEHGHGVNDKVDTDYNAIHLAARRADSRIVERLLQLKADVHHLGFMRDEITPLGKGGANVEGDPGPRHLNVAAAQGYVAAIELLINHGAIVNGSRYENTTTPLHFAVSHNHLDCVCVLIEAGASVNAKNERGDTPLHHAAGPCTEYYSQMWLYKGLLQFAAKSQRPACTEILLQAGASVDAQNSNGETPLHRAAQHGWLKCVEALTDAGAALDAEDTHNETPLQKAVIFAHIDCVEC</sequence>
<name>A0A1F7ZU34_9EURO</name>
<protein>
    <submittedName>
        <fullName evidence="4">Uncharacterized protein</fullName>
    </submittedName>
</protein>
<keyword evidence="5" id="KW-1185">Reference proteome</keyword>
<dbReference type="Pfam" id="PF00023">
    <property type="entry name" value="Ank"/>
    <property type="match status" value="1"/>
</dbReference>
<keyword evidence="1" id="KW-0677">Repeat</keyword>
<dbReference type="RefSeq" id="XP_022386506.1">
    <property type="nucleotide sequence ID" value="XM_022536133.1"/>
</dbReference>
<dbReference type="Proteomes" id="UP000179179">
    <property type="component" value="Unassembled WGS sequence"/>
</dbReference>
<evidence type="ECO:0000313" key="4">
    <source>
        <dbReference type="EMBL" id="OGM42789.1"/>
    </source>
</evidence>
<evidence type="ECO:0000313" key="5">
    <source>
        <dbReference type="Proteomes" id="UP000179179"/>
    </source>
</evidence>
<evidence type="ECO:0000256" key="1">
    <source>
        <dbReference type="ARBA" id="ARBA00022737"/>
    </source>
</evidence>
<dbReference type="STRING" id="109264.A0A1F7ZU34"/>
<comment type="caution">
    <text evidence="4">The sequence shown here is derived from an EMBL/GenBank/DDBJ whole genome shotgun (WGS) entry which is preliminary data.</text>
</comment>
<dbReference type="SUPFAM" id="SSF48403">
    <property type="entry name" value="Ankyrin repeat"/>
    <property type="match status" value="1"/>
</dbReference>
<proteinExistence type="predicted"/>
<gene>
    <name evidence="4" type="ORF">ABOM_009005</name>
</gene>
<reference evidence="4 5" key="1">
    <citation type="journal article" date="2016" name="Genome Biol. Evol.">
        <title>Draft genome sequence of an aflatoxigenic Aspergillus species, A. bombycis.</title>
        <authorList>
            <person name="Moore G.G."/>
            <person name="Mack B.M."/>
            <person name="Beltz S.B."/>
            <person name="Gilbert M.K."/>
        </authorList>
    </citation>
    <scope>NUCLEOTIDE SEQUENCE [LARGE SCALE GENOMIC DNA]</scope>
    <source>
        <strain evidence="5">NRRL 26010</strain>
    </source>
</reference>
<dbReference type="GeneID" id="34452395"/>
<evidence type="ECO:0000256" key="2">
    <source>
        <dbReference type="ARBA" id="ARBA00023043"/>
    </source>
</evidence>
<accession>A0A1F7ZU34</accession>
<dbReference type="InterPro" id="IPR036770">
    <property type="entry name" value="Ankyrin_rpt-contain_sf"/>
</dbReference>
<dbReference type="Gene3D" id="1.25.40.20">
    <property type="entry name" value="Ankyrin repeat-containing domain"/>
    <property type="match status" value="3"/>
</dbReference>
<feature type="repeat" description="ANK" evidence="3">
    <location>
        <begin position="117"/>
        <end position="149"/>
    </location>
</feature>
<dbReference type="PANTHER" id="PTHR24173:SF74">
    <property type="entry name" value="ANKYRIN REPEAT DOMAIN-CONTAINING PROTEIN 16"/>
    <property type="match status" value="1"/>
</dbReference>
<feature type="repeat" description="ANK" evidence="3">
    <location>
        <begin position="204"/>
        <end position="236"/>
    </location>
</feature>
<organism evidence="4 5">
    <name type="scientific">Aspergillus bombycis</name>
    <dbReference type="NCBI Taxonomy" id="109264"/>
    <lineage>
        <taxon>Eukaryota</taxon>
        <taxon>Fungi</taxon>
        <taxon>Dikarya</taxon>
        <taxon>Ascomycota</taxon>
        <taxon>Pezizomycotina</taxon>
        <taxon>Eurotiomycetes</taxon>
        <taxon>Eurotiomycetidae</taxon>
        <taxon>Eurotiales</taxon>
        <taxon>Aspergillaceae</taxon>
        <taxon>Aspergillus</taxon>
    </lineage>
</organism>
<dbReference type="SMART" id="SM00248">
    <property type="entry name" value="ANK"/>
    <property type="match status" value="6"/>
</dbReference>
<dbReference type="PANTHER" id="PTHR24173">
    <property type="entry name" value="ANKYRIN REPEAT CONTAINING"/>
    <property type="match status" value="1"/>
</dbReference>
<dbReference type="PROSITE" id="PS50297">
    <property type="entry name" value="ANK_REP_REGION"/>
    <property type="match status" value="2"/>
</dbReference>
<dbReference type="Pfam" id="PF13857">
    <property type="entry name" value="Ank_5"/>
    <property type="match status" value="1"/>
</dbReference>
<dbReference type="AlphaFoldDB" id="A0A1F7ZU34"/>
<dbReference type="OrthoDB" id="366390at2759"/>